<gene>
    <name evidence="3" type="ORF">TKK_014950</name>
</gene>
<evidence type="ECO:0000313" key="4">
    <source>
        <dbReference type="Proteomes" id="UP001627154"/>
    </source>
</evidence>
<keyword evidence="2" id="KW-0812">Transmembrane</keyword>
<reference evidence="3 4" key="1">
    <citation type="journal article" date="2024" name="bioRxiv">
        <title>A reference genome for Trichogramma kaykai: A tiny desert-dwelling parasitoid wasp with competing sex-ratio distorters.</title>
        <authorList>
            <person name="Culotta J."/>
            <person name="Lindsey A.R."/>
        </authorList>
    </citation>
    <scope>NUCLEOTIDE SEQUENCE [LARGE SCALE GENOMIC DNA]</scope>
    <source>
        <strain evidence="3 4">KSX58</strain>
    </source>
</reference>
<protein>
    <submittedName>
        <fullName evidence="3">Uncharacterized protein</fullName>
    </submittedName>
</protein>
<evidence type="ECO:0000313" key="3">
    <source>
        <dbReference type="EMBL" id="KAL3390137.1"/>
    </source>
</evidence>
<feature type="compositionally biased region" description="Low complexity" evidence="1">
    <location>
        <begin position="220"/>
        <end position="234"/>
    </location>
</feature>
<feature type="region of interest" description="Disordered" evidence="1">
    <location>
        <begin position="218"/>
        <end position="241"/>
    </location>
</feature>
<name>A0ABD2WB04_9HYME</name>
<accession>A0ABD2WB04</accession>
<dbReference type="Proteomes" id="UP001627154">
    <property type="component" value="Unassembled WGS sequence"/>
</dbReference>
<keyword evidence="2" id="KW-0472">Membrane</keyword>
<proteinExistence type="predicted"/>
<comment type="caution">
    <text evidence="3">The sequence shown here is derived from an EMBL/GenBank/DDBJ whole genome shotgun (WGS) entry which is preliminary data.</text>
</comment>
<sequence length="271" mass="31049">MGKLGFNFDEKRAAAEAARVPAGDQPTAASPQKTIQNVESGVVITSKEQNEQNEYLEVSDLLLAIEQRNRVIRNLRILLLCSVAFIACLVGFVMYTQPGWYRSEKTVATHMEKLDEYSRRFEALQGQYDEIRSATVDDARKCSQELMTVTISRDQVKNQLEAANQQMQEHNTRYDLLLKSFEDLKNTEDELKFFLKKSEDERVELIKQSDDLKEQLKQMKTTTTTKRPRTTTTPAPSRSFFDTPQLRKINDIVKEIESVGRVVGRVLSDAF</sequence>
<dbReference type="EMBL" id="JBJJXI010000121">
    <property type="protein sequence ID" value="KAL3390137.1"/>
    <property type="molecule type" value="Genomic_DNA"/>
</dbReference>
<feature type="transmembrane region" description="Helical" evidence="2">
    <location>
        <begin position="77"/>
        <end position="95"/>
    </location>
</feature>
<evidence type="ECO:0000256" key="2">
    <source>
        <dbReference type="SAM" id="Phobius"/>
    </source>
</evidence>
<keyword evidence="4" id="KW-1185">Reference proteome</keyword>
<keyword evidence="2" id="KW-1133">Transmembrane helix</keyword>
<organism evidence="3 4">
    <name type="scientific">Trichogramma kaykai</name>
    <dbReference type="NCBI Taxonomy" id="54128"/>
    <lineage>
        <taxon>Eukaryota</taxon>
        <taxon>Metazoa</taxon>
        <taxon>Ecdysozoa</taxon>
        <taxon>Arthropoda</taxon>
        <taxon>Hexapoda</taxon>
        <taxon>Insecta</taxon>
        <taxon>Pterygota</taxon>
        <taxon>Neoptera</taxon>
        <taxon>Endopterygota</taxon>
        <taxon>Hymenoptera</taxon>
        <taxon>Apocrita</taxon>
        <taxon>Proctotrupomorpha</taxon>
        <taxon>Chalcidoidea</taxon>
        <taxon>Trichogrammatidae</taxon>
        <taxon>Trichogramma</taxon>
    </lineage>
</organism>
<dbReference type="AlphaFoldDB" id="A0ABD2WB04"/>
<evidence type="ECO:0000256" key="1">
    <source>
        <dbReference type="SAM" id="MobiDB-lite"/>
    </source>
</evidence>